<evidence type="ECO:0000256" key="1">
    <source>
        <dbReference type="SAM" id="SignalP"/>
    </source>
</evidence>
<comment type="caution">
    <text evidence="2">The sequence shown here is derived from an EMBL/GenBank/DDBJ whole genome shotgun (WGS) entry which is preliminary data.</text>
</comment>
<dbReference type="PROSITE" id="PS51257">
    <property type="entry name" value="PROKAR_LIPOPROTEIN"/>
    <property type="match status" value="1"/>
</dbReference>
<dbReference type="AlphaFoldDB" id="A0A2S3Z5R0"/>
<gene>
    <name evidence="2" type="ORF">C3B59_16760</name>
</gene>
<dbReference type="RefSeq" id="WP_103432343.1">
    <property type="nucleotide sequence ID" value="NZ_PPXF01000065.1"/>
</dbReference>
<protein>
    <submittedName>
        <fullName evidence="2">Uncharacterized protein</fullName>
    </submittedName>
</protein>
<keyword evidence="1" id="KW-0732">Signal</keyword>
<dbReference type="Proteomes" id="UP000237104">
    <property type="component" value="Unassembled WGS sequence"/>
</dbReference>
<accession>A0A2S3Z5R0</accession>
<organism evidence="2 3">
    <name type="scientific">Cryobacterium zongtaii</name>
    <dbReference type="NCBI Taxonomy" id="1259217"/>
    <lineage>
        <taxon>Bacteria</taxon>
        <taxon>Bacillati</taxon>
        <taxon>Actinomycetota</taxon>
        <taxon>Actinomycetes</taxon>
        <taxon>Micrococcales</taxon>
        <taxon>Microbacteriaceae</taxon>
        <taxon>Cryobacterium</taxon>
    </lineage>
</organism>
<sequence>MRRSLVALVMALGVATMLSSCFLPTARPQASEPPAEPGISREAAGELLNAVPGLRLSSVGSHISGLSYEVVVEVYVDDEASILAEGVLDYVLRVGWATEVSNEPNQISLTVRYNGTTLDLQDEGNAIAGVDQPAASGLYSVHLNPAEYLGDWPGAVPTPPAV</sequence>
<feature type="signal peptide" evidence="1">
    <location>
        <begin position="1"/>
        <end position="26"/>
    </location>
</feature>
<name>A0A2S3Z5R0_9MICO</name>
<proteinExistence type="predicted"/>
<evidence type="ECO:0000313" key="3">
    <source>
        <dbReference type="Proteomes" id="UP000237104"/>
    </source>
</evidence>
<evidence type="ECO:0000313" key="2">
    <source>
        <dbReference type="EMBL" id="POH59556.1"/>
    </source>
</evidence>
<feature type="chain" id="PRO_5038966723" evidence="1">
    <location>
        <begin position="27"/>
        <end position="162"/>
    </location>
</feature>
<dbReference type="EMBL" id="PPXF01000065">
    <property type="protein sequence ID" value="POH59556.1"/>
    <property type="molecule type" value="Genomic_DNA"/>
</dbReference>
<dbReference type="OrthoDB" id="5112924at2"/>
<reference evidence="2 3" key="1">
    <citation type="submission" date="2018-01" db="EMBL/GenBank/DDBJ databases">
        <title>Cryobacterium sp. nov., from glaciers in China.</title>
        <authorList>
            <person name="Liu Q."/>
            <person name="Xin Y.-H."/>
        </authorList>
    </citation>
    <scope>NUCLEOTIDE SEQUENCE [LARGE SCALE GENOMIC DNA]</scope>
    <source>
        <strain evidence="2 3">TMB1-8</strain>
    </source>
</reference>